<evidence type="ECO:0000256" key="1">
    <source>
        <dbReference type="ARBA" id="ARBA00022729"/>
    </source>
</evidence>
<feature type="domain" description="CopC" evidence="6">
    <location>
        <begin position="31"/>
        <end position="121"/>
    </location>
</feature>
<keyword evidence="4" id="KW-1133">Transmembrane helix</keyword>
<dbReference type="InterPro" id="IPR014755">
    <property type="entry name" value="Cu-Rt/internalin_Ig-like"/>
</dbReference>
<dbReference type="SUPFAM" id="SSF81296">
    <property type="entry name" value="E set domains"/>
    <property type="match status" value="1"/>
</dbReference>
<feature type="signal peptide" evidence="5">
    <location>
        <begin position="1"/>
        <end position="27"/>
    </location>
</feature>
<dbReference type="RefSeq" id="WP_345626185.1">
    <property type="nucleotide sequence ID" value="NZ_BAABJQ010000002.1"/>
</dbReference>
<evidence type="ECO:0000259" key="6">
    <source>
        <dbReference type="Pfam" id="PF04234"/>
    </source>
</evidence>
<dbReference type="Pfam" id="PF04234">
    <property type="entry name" value="CopC"/>
    <property type="match status" value="1"/>
</dbReference>
<evidence type="ECO:0000256" key="2">
    <source>
        <dbReference type="ARBA" id="ARBA00023008"/>
    </source>
</evidence>
<keyword evidence="8" id="KW-1185">Reference proteome</keyword>
<keyword evidence="2" id="KW-0186">Copper</keyword>
<protein>
    <recommendedName>
        <fullName evidence="6">CopC domain-containing protein</fullName>
    </recommendedName>
</protein>
<organism evidence="7 8">
    <name type="scientific">Rugosimonospora acidiphila</name>
    <dbReference type="NCBI Taxonomy" id="556531"/>
    <lineage>
        <taxon>Bacteria</taxon>
        <taxon>Bacillati</taxon>
        <taxon>Actinomycetota</taxon>
        <taxon>Actinomycetes</taxon>
        <taxon>Micromonosporales</taxon>
        <taxon>Micromonosporaceae</taxon>
        <taxon>Rugosimonospora</taxon>
    </lineage>
</organism>
<comment type="caution">
    <text evidence="7">The sequence shown here is derived from an EMBL/GenBank/DDBJ whole genome shotgun (WGS) entry which is preliminary data.</text>
</comment>
<evidence type="ECO:0000256" key="3">
    <source>
        <dbReference type="SAM" id="MobiDB-lite"/>
    </source>
</evidence>
<dbReference type="EMBL" id="BAABJQ010000002">
    <property type="protein sequence ID" value="GAA5179088.1"/>
    <property type="molecule type" value="Genomic_DNA"/>
</dbReference>
<accession>A0ABP9RKI1</accession>
<evidence type="ECO:0000256" key="5">
    <source>
        <dbReference type="SAM" id="SignalP"/>
    </source>
</evidence>
<sequence>MRRHAAAALFAVLFAAVLAGTGAPAWAGPRTVASTPADGAVLSAAPSEVELSFTGTPDPDSSHAAARTGSGTTVPSGPLRRVGRHGLRLPVTVTAHGDYLVAYHVEFTDGTDLVGAVRFSVGTAAPPALADAVTQGAERQVAAAHHHDIDPLSATLLVVDGFVLLFVILLLRVRRPPRRFDESGA</sequence>
<keyword evidence="4" id="KW-0812">Transmembrane</keyword>
<feature type="transmembrane region" description="Helical" evidence="4">
    <location>
        <begin position="152"/>
        <end position="171"/>
    </location>
</feature>
<dbReference type="Proteomes" id="UP001501570">
    <property type="component" value="Unassembled WGS sequence"/>
</dbReference>
<dbReference type="InterPro" id="IPR007348">
    <property type="entry name" value="CopC_dom"/>
</dbReference>
<gene>
    <name evidence="7" type="ORF">GCM10023322_08010</name>
</gene>
<name>A0ABP9RKI1_9ACTN</name>
<keyword evidence="1 5" id="KW-0732">Signal</keyword>
<feature type="chain" id="PRO_5047167460" description="CopC domain-containing protein" evidence="5">
    <location>
        <begin position="28"/>
        <end position="185"/>
    </location>
</feature>
<evidence type="ECO:0000313" key="7">
    <source>
        <dbReference type="EMBL" id="GAA5179088.1"/>
    </source>
</evidence>
<dbReference type="InterPro" id="IPR014756">
    <property type="entry name" value="Ig_E-set"/>
</dbReference>
<proteinExistence type="predicted"/>
<reference evidence="8" key="1">
    <citation type="journal article" date="2019" name="Int. J. Syst. Evol. Microbiol.">
        <title>The Global Catalogue of Microorganisms (GCM) 10K type strain sequencing project: providing services to taxonomists for standard genome sequencing and annotation.</title>
        <authorList>
            <consortium name="The Broad Institute Genomics Platform"/>
            <consortium name="The Broad Institute Genome Sequencing Center for Infectious Disease"/>
            <person name="Wu L."/>
            <person name="Ma J."/>
        </authorList>
    </citation>
    <scope>NUCLEOTIDE SEQUENCE [LARGE SCALE GENOMIC DNA]</scope>
    <source>
        <strain evidence="8">JCM 18304</strain>
    </source>
</reference>
<keyword evidence="4" id="KW-0472">Membrane</keyword>
<dbReference type="Gene3D" id="2.60.40.1220">
    <property type="match status" value="1"/>
</dbReference>
<feature type="region of interest" description="Disordered" evidence="3">
    <location>
        <begin position="52"/>
        <end position="76"/>
    </location>
</feature>
<evidence type="ECO:0000256" key="4">
    <source>
        <dbReference type="SAM" id="Phobius"/>
    </source>
</evidence>
<evidence type="ECO:0000313" key="8">
    <source>
        <dbReference type="Proteomes" id="UP001501570"/>
    </source>
</evidence>